<keyword evidence="7" id="KW-0479">Metal-binding</keyword>
<proteinExistence type="inferred from homology"/>
<evidence type="ECO:0000256" key="3">
    <source>
        <dbReference type="ARBA" id="ARBA00001923"/>
    </source>
</evidence>
<keyword evidence="10" id="KW-1015">Disulfide bond</keyword>
<dbReference type="GO" id="GO:0004556">
    <property type="term" value="F:alpha-amylase activity"/>
    <property type="evidence" value="ECO:0007669"/>
    <property type="project" value="UniProtKB-EC"/>
</dbReference>
<evidence type="ECO:0000256" key="11">
    <source>
        <dbReference type="ARBA" id="ARBA00023214"/>
    </source>
</evidence>
<dbReference type="PRINTS" id="PR00110">
    <property type="entry name" value="ALPHAAMYLASE"/>
</dbReference>
<comment type="catalytic activity">
    <reaction evidence="1">
        <text>Endohydrolysis of (1-&gt;4)-alpha-D-glucosidic linkages in polysaccharides containing three or more (1-&gt;4)-alpha-linked D-glucose units.</text>
        <dbReference type="EC" id="3.2.1.1"/>
    </reaction>
</comment>
<dbReference type="InterPro" id="IPR006047">
    <property type="entry name" value="GH13_cat_dom"/>
</dbReference>
<dbReference type="Pfam" id="PF02806">
    <property type="entry name" value="Alpha-amylase_C"/>
    <property type="match status" value="2"/>
</dbReference>
<evidence type="ECO:0000313" key="18">
    <source>
        <dbReference type="EMBL" id="KYN08663.1"/>
    </source>
</evidence>
<dbReference type="Proteomes" id="UP000078542">
    <property type="component" value="Unassembled WGS sequence"/>
</dbReference>
<evidence type="ECO:0000256" key="1">
    <source>
        <dbReference type="ARBA" id="ARBA00000548"/>
    </source>
</evidence>
<dbReference type="SMART" id="SM00632">
    <property type="entry name" value="Aamy_C"/>
    <property type="match status" value="2"/>
</dbReference>
<dbReference type="InterPro" id="IPR006048">
    <property type="entry name" value="A-amylase/branching_C"/>
</dbReference>
<keyword evidence="19" id="KW-1185">Reference proteome</keyword>
<comment type="subunit">
    <text evidence="5">Monomer.</text>
</comment>
<dbReference type="InterPro" id="IPR031319">
    <property type="entry name" value="A-amylase_C"/>
</dbReference>
<evidence type="ECO:0000256" key="2">
    <source>
        <dbReference type="ARBA" id="ARBA00001913"/>
    </source>
</evidence>
<dbReference type="PANTHER" id="PTHR43447">
    <property type="entry name" value="ALPHA-AMYLASE"/>
    <property type="match status" value="1"/>
</dbReference>
<evidence type="ECO:0000256" key="9">
    <source>
        <dbReference type="ARBA" id="ARBA00022837"/>
    </source>
</evidence>
<organism evidence="18 19">
    <name type="scientific">Cyphomyrmex costatus</name>
    <dbReference type="NCBI Taxonomy" id="456900"/>
    <lineage>
        <taxon>Eukaryota</taxon>
        <taxon>Metazoa</taxon>
        <taxon>Ecdysozoa</taxon>
        <taxon>Arthropoda</taxon>
        <taxon>Hexapoda</taxon>
        <taxon>Insecta</taxon>
        <taxon>Pterygota</taxon>
        <taxon>Neoptera</taxon>
        <taxon>Endopterygota</taxon>
        <taxon>Hymenoptera</taxon>
        <taxon>Apocrita</taxon>
        <taxon>Aculeata</taxon>
        <taxon>Formicoidea</taxon>
        <taxon>Formicidae</taxon>
        <taxon>Myrmicinae</taxon>
        <taxon>Cyphomyrmex</taxon>
    </lineage>
</organism>
<comment type="similarity">
    <text evidence="4 14">Belongs to the glycosyl hydrolase 13 family.</text>
</comment>
<keyword evidence="12" id="KW-0119">Carbohydrate metabolism</keyword>
<evidence type="ECO:0000256" key="5">
    <source>
        <dbReference type="ARBA" id="ARBA00011245"/>
    </source>
</evidence>
<dbReference type="GO" id="GO:0046872">
    <property type="term" value="F:metal ion binding"/>
    <property type="evidence" value="ECO:0007669"/>
    <property type="project" value="UniProtKB-KW"/>
</dbReference>
<evidence type="ECO:0000256" key="15">
    <source>
        <dbReference type="SAM" id="SignalP"/>
    </source>
</evidence>
<keyword evidence="8" id="KW-0378">Hydrolase</keyword>
<dbReference type="InterPro" id="IPR017853">
    <property type="entry name" value="GH"/>
</dbReference>
<feature type="domain" description="Alpha-amylase C-terminal" evidence="16">
    <location>
        <begin position="407"/>
        <end position="496"/>
    </location>
</feature>
<dbReference type="GO" id="GO:0005975">
    <property type="term" value="P:carbohydrate metabolic process"/>
    <property type="evidence" value="ECO:0007669"/>
    <property type="project" value="InterPro"/>
</dbReference>
<keyword evidence="11" id="KW-0868">Chloride</keyword>
<evidence type="ECO:0000256" key="7">
    <source>
        <dbReference type="ARBA" id="ARBA00022723"/>
    </source>
</evidence>
<evidence type="ECO:0000259" key="16">
    <source>
        <dbReference type="SMART" id="SM00632"/>
    </source>
</evidence>
<sequence length="996" mass="112308">MFLFSLNFISLLAFAIAHKNPHYVGNRTTMVHLFEWKFNDIAKECEDFLGPMGYGGVQVSPINENLVLSGRPWFERYQPISYKIISRSGNKSEFKNMVQRCNKAGVRIYVDAVINHMTSNVKPAYGTGGTSAQPDKLRYPAVPYSSKDFNHPVCTIQNYNNATEVRNCELSGLHDLNQSKVHVLTKIVQFLNELIDLGVAGIRIDAAKHMWPNDLKAIYKKIKKLSPKNGFPRNADCYIYQEVIDLGGEAVSKFEYNDFANVIEFQFGITLGNMFRGQDSLAKLKTFNDANTWRLIPSSDALTMIDNHDNQRGHGAGGATILTYKDPKPYKMAVAFMLAYPYGHVRIMSSFNFTDPSQGPPANSDGSIISRKIINGRCGNGWVCEHRWPEIYHMVQFRNLVNGEKIQNWWSNGKNQIAFSRGAKGFVAFNIEGDLREKLQTGLPAGTYCDVITGEVINGRGKCSGKSVKVGDDGTATIKILSNEPEGVLALHIQSSMSMMRILLCALAILSTVAAQKDPHYVPGHDGMVHLFEWKWPDIAKECEKFLGPMGFGGVQVSPLQENVIVHNRPWWERYQPISYKWDTRSGTPDEFRDMVRRCNKAGVRIYVDVVFNHMTGNHDVAKGTGGSTADTHKFDYPGVPYSGFDFHVPCSIDNYNDAGNVRNCELSGLHDLNQGNEYVREKIVDFLNGIVDVGIAGYRVDAAKHMWPEDLKVIYSRVKDLNPEYFPAGTRPYIFQEVIDYGSEGVSKYEYNSLGAVTEFRYGMEISNALHKKNQLKWFSNWGEAWGLLPSKDALVFIDNHDTQRGHPEILTYKSSKLYKAMILQMAVALMLAHPYGTPRIMSSYAFDNFDANPPQDTLGNLISPTFHSDNTCGNGWVCEHRWRQIYNMVRFRVAVNNTDVNNWWDNGQNQIAFCRGNKGFIAINNDDYDLKQDFFTCLETGTYCDVISGTLKSNRCTGKKVKVDKNGKAHVELLAHDEDGVFAIHRGVNSFVYR</sequence>
<dbReference type="Pfam" id="PF00128">
    <property type="entry name" value="Alpha-amylase"/>
    <property type="match status" value="2"/>
</dbReference>
<dbReference type="SMR" id="A0A195D713"/>
<feature type="signal peptide" evidence="15">
    <location>
        <begin position="1"/>
        <end position="17"/>
    </location>
</feature>
<dbReference type="EMBL" id="KQ976750">
    <property type="protein sequence ID" value="KYN08663.1"/>
    <property type="molecule type" value="Genomic_DNA"/>
</dbReference>
<dbReference type="SUPFAM" id="SSF51011">
    <property type="entry name" value="Glycosyl hydrolase domain"/>
    <property type="match status" value="2"/>
</dbReference>
<keyword evidence="9" id="KW-0106">Calcium</keyword>
<dbReference type="EC" id="3.2.1.1" evidence="6"/>
<evidence type="ECO:0000313" key="19">
    <source>
        <dbReference type="Proteomes" id="UP000078542"/>
    </source>
</evidence>
<evidence type="ECO:0000256" key="4">
    <source>
        <dbReference type="ARBA" id="ARBA00008061"/>
    </source>
</evidence>
<evidence type="ECO:0000256" key="12">
    <source>
        <dbReference type="ARBA" id="ARBA00023277"/>
    </source>
</evidence>
<dbReference type="AlphaFoldDB" id="A0A195D713"/>
<feature type="domain" description="Glycosyl hydrolase family 13 catalytic" evidence="17">
    <location>
        <begin position="526"/>
        <end position="894"/>
    </location>
</feature>
<keyword evidence="13" id="KW-0326">Glycosidase</keyword>
<protein>
    <recommendedName>
        <fullName evidence="6">alpha-amylase</fullName>
        <ecNumber evidence="6">3.2.1.1</ecNumber>
    </recommendedName>
</protein>
<comment type="cofactor">
    <cofactor evidence="2">
        <name>Ca(2+)</name>
        <dbReference type="ChEBI" id="CHEBI:29108"/>
    </cofactor>
</comment>
<dbReference type="InterPro" id="IPR013780">
    <property type="entry name" value="Glyco_hydro_b"/>
</dbReference>
<evidence type="ECO:0000256" key="14">
    <source>
        <dbReference type="RuleBase" id="RU003615"/>
    </source>
</evidence>
<dbReference type="CDD" id="cd11317">
    <property type="entry name" value="AmyAc_bac_euk_AmyA"/>
    <property type="match status" value="2"/>
</dbReference>
<evidence type="ECO:0000256" key="8">
    <source>
        <dbReference type="ARBA" id="ARBA00022801"/>
    </source>
</evidence>
<feature type="domain" description="Glycosyl hydrolase family 13 catalytic" evidence="17">
    <location>
        <begin position="28"/>
        <end position="398"/>
    </location>
</feature>
<dbReference type="Gene3D" id="2.60.40.1180">
    <property type="entry name" value="Golgi alpha-mannosidase II"/>
    <property type="match status" value="2"/>
</dbReference>
<name>A0A195D713_9HYME</name>
<evidence type="ECO:0000256" key="13">
    <source>
        <dbReference type="ARBA" id="ARBA00023295"/>
    </source>
</evidence>
<comment type="cofactor">
    <cofactor evidence="3">
        <name>chloride</name>
        <dbReference type="ChEBI" id="CHEBI:17996"/>
    </cofactor>
</comment>
<reference evidence="18 19" key="1">
    <citation type="submission" date="2016-03" db="EMBL/GenBank/DDBJ databases">
        <title>Cyphomyrmex costatus WGS genome.</title>
        <authorList>
            <person name="Nygaard S."/>
            <person name="Hu H."/>
            <person name="Boomsma J."/>
            <person name="Zhang G."/>
        </authorList>
    </citation>
    <scope>NUCLEOTIDE SEQUENCE [LARGE SCALE GENOMIC DNA]</scope>
    <source>
        <strain evidence="18">MS0001</strain>
        <tissue evidence="18">Whole body</tissue>
    </source>
</reference>
<dbReference type="SMART" id="SM00642">
    <property type="entry name" value="Aamy"/>
    <property type="match status" value="2"/>
</dbReference>
<dbReference type="STRING" id="456900.A0A195D713"/>
<gene>
    <name evidence="18" type="ORF">ALC62_00334</name>
</gene>
<feature type="domain" description="Alpha-amylase C-terminal" evidence="16">
    <location>
        <begin position="903"/>
        <end position="991"/>
    </location>
</feature>
<dbReference type="InterPro" id="IPR006046">
    <property type="entry name" value="Alpha_amylase"/>
</dbReference>
<dbReference type="SUPFAM" id="SSF51445">
    <property type="entry name" value="(Trans)glycosidases"/>
    <property type="match status" value="2"/>
</dbReference>
<evidence type="ECO:0000259" key="17">
    <source>
        <dbReference type="SMART" id="SM00642"/>
    </source>
</evidence>
<dbReference type="Gene3D" id="3.20.20.80">
    <property type="entry name" value="Glycosidases"/>
    <property type="match status" value="2"/>
</dbReference>
<feature type="chain" id="PRO_5008270314" description="alpha-amylase" evidence="15">
    <location>
        <begin position="18"/>
        <end position="996"/>
    </location>
</feature>
<evidence type="ECO:0000256" key="6">
    <source>
        <dbReference type="ARBA" id="ARBA00012595"/>
    </source>
</evidence>
<accession>A0A195D713</accession>
<keyword evidence="15" id="KW-0732">Signal</keyword>
<evidence type="ECO:0000256" key="10">
    <source>
        <dbReference type="ARBA" id="ARBA00023157"/>
    </source>
</evidence>